<evidence type="ECO:0000313" key="2">
    <source>
        <dbReference type="EMBL" id="RYR60800.1"/>
    </source>
</evidence>
<keyword evidence="1" id="KW-0175">Coiled coil</keyword>
<evidence type="ECO:0000256" key="1">
    <source>
        <dbReference type="SAM" id="Coils"/>
    </source>
</evidence>
<feature type="coiled-coil region" evidence="1">
    <location>
        <begin position="116"/>
        <end position="143"/>
    </location>
</feature>
<gene>
    <name evidence="2" type="ORF">Ahy_A04g017866</name>
</gene>
<name>A0A445DC84_ARAHY</name>
<dbReference type="EMBL" id="SDMP01000004">
    <property type="protein sequence ID" value="RYR60800.1"/>
    <property type="molecule type" value="Genomic_DNA"/>
</dbReference>
<sequence length="144" mass="15825">MEKKLGRPVCRSEVIVSTLLKKYGSYVSGEGQRLVVSVSIFFIWLKKIAKNLPEDQERVATEGIHSKVLAHPDDAIGKVFGPENGKLVHGFSNAACPSSFGKSKRIFGGAIYGSSSSTLQQHVADLERQLQEVKDQVATLHRFL</sequence>
<keyword evidence="3" id="KW-1185">Reference proteome</keyword>
<accession>A0A445DC84</accession>
<evidence type="ECO:0000313" key="3">
    <source>
        <dbReference type="Proteomes" id="UP000289738"/>
    </source>
</evidence>
<comment type="caution">
    <text evidence="2">The sequence shown here is derived from an EMBL/GenBank/DDBJ whole genome shotgun (WGS) entry which is preliminary data.</text>
</comment>
<proteinExistence type="predicted"/>
<organism evidence="2 3">
    <name type="scientific">Arachis hypogaea</name>
    <name type="common">Peanut</name>
    <dbReference type="NCBI Taxonomy" id="3818"/>
    <lineage>
        <taxon>Eukaryota</taxon>
        <taxon>Viridiplantae</taxon>
        <taxon>Streptophyta</taxon>
        <taxon>Embryophyta</taxon>
        <taxon>Tracheophyta</taxon>
        <taxon>Spermatophyta</taxon>
        <taxon>Magnoliopsida</taxon>
        <taxon>eudicotyledons</taxon>
        <taxon>Gunneridae</taxon>
        <taxon>Pentapetalae</taxon>
        <taxon>rosids</taxon>
        <taxon>fabids</taxon>
        <taxon>Fabales</taxon>
        <taxon>Fabaceae</taxon>
        <taxon>Papilionoideae</taxon>
        <taxon>50 kb inversion clade</taxon>
        <taxon>dalbergioids sensu lato</taxon>
        <taxon>Dalbergieae</taxon>
        <taxon>Pterocarpus clade</taxon>
        <taxon>Arachis</taxon>
    </lineage>
</organism>
<protein>
    <submittedName>
        <fullName evidence="2">Uncharacterized protein</fullName>
    </submittedName>
</protein>
<dbReference type="Proteomes" id="UP000289738">
    <property type="component" value="Chromosome A04"/>
</dbReference>
<dbReference type="AlphaFoldDB" id="A0A445DC84"/>
<reference evidence="2 3" key="1">
    <citation type="submission" date="2019-01" db="EMBL/GenBank/DDBJ databases">
        <title>Sequencing of cultivated peanut Arachis hypogaea provides insights into genome evolution and oil improvement.</title>
        <authorList>
            <person name="Chen X."/>
        </authorList>
    </citation>
    <scope>NUCLEOTIDE SEQUENCE [LARGE SCALE GENOMIC DNA]</scope>
    <source>
        <strain evidence="3">cv. Fuhuasheng</strain>
        <tissue evidence="2">Leaves</tissue>
    </source>
</reference>